<dbReference type="OMA" id="KATVCKY"/>
<evidence type="ECO:0000256" key="9">
    <source>
        <dbReference type="ARBA" id="ARBA00022840"/>
    </source>
</evidence>
<dbReference type="InterPro" id="IPR016185">
    <property type="entry name" value="PreATP-grasp_dom_sf"/>
</dbReference>
<dbReference type="SUPFAM" id="SSF51246">
    <property type="entry name" value="Rudiment single hybrid motif"/>
    <property type="match status" value="1"/>
</dbReference>
<dbReference type="Pfam" id="PF02843">
    <property type="entry name" value="GARS_C"/>
    <property type="match status" value="1"/>
</dbReference>
<keyword evidence="8 14" id="KW-0658">Purine biosynthesis</keyword>
<keyword evidence="10" id="KW-0464">Manganese</keyword>
<keyword evidence="5 14" id="KW-0436">Ligase</keyword>
<comment type="caution">
    <text evidence="17">The sequence shown here is derived from an EMBL/GenBank/DDBJ whole genome shotgun (WGS) entry which is preliminary data.</text>
</comment>
<dbReference type="SMART" id="SM01209">
    <property type="entry name" value="GARS_A"/>
    <property type="match status" value="1"/>
</dbReference>
<dbReference type="PROSITE" id="PS00184">
    <property type="entry name" value="GARS"/>
    <property type="match status" value="1"/>
</dbReference>
<dbReference type="GO" id="GO:0004637">
    <property type="term" value="F:phosphoribosylamine-glycine ligase activity"/>
    <property type="evidence" value="ECO:0007669"/>
    <property type="project" value="UniProtKB-UniRule"/>
</dbReference>
<evidence type="ECO:0000256" key="6">
    <source>
        <dbReference type="ARBA" id="ARBA00022723"/>
    </source>
</evidence>
<feature type="domain" description="ATP-grasp" evidence="16">
    <location>
        <begin position="107"/>
        <end position="314"/>
    </location>
</feature>
<dbReference type="Gene3D" id="3.30.470.20">
    <property type="entry name" value="ATP-grasp fold, B domain"/>
    <property type="match status" value="1"/>
</dbReference>
<comment type="catalytic activity">
    <reaction evidence="14">
        <text>5-phospho-beta-D-ribosylamine + glycine + ATP = N(1)-(5-phospho-beta-D-ribosyl)glycinamide + ADP + phosphate + H(+)</text>
        <dbReference type="Rhea" id="RHEA:17453"/>
        <dbReference type="ChEBI" id="CHEBI:15378"/>
        <dbReference type="ChEBI" id="CHEBI:30616"/>
        <dbReference type="ChEBI" id="CHEBI:43474"/>
        <dbReference type="ChEBI" id="CHEBI:57305"/>
        <dbReference type="ChEBI" id="CHEBI:58681"/>
        <dbReference type="ChEBI" id="CHEBI:143788"/>
        <dbReference type="ChEBI" id="CHEBI:456216"/>
        <dbReference type="EC" id="6.3.4.13"/>
    </reaction>
</comment>
<dbReference type="InterPro" id="IPR011761">
    <property type="entry name" value="ATP-grasp"/>
</dbReference>
<dbReference type="Gene3D" id="3.30.1490.20">
    <property type="entry name" value="ATP-grasp fold, A domain"/>
    <property type="match status" value="1"/>
</dbReference>
<dbReference type="Pfam" id="PF02844">
    <property type="entry name" value="GARS_N"/>
    <property type="match status" value="1"/>
</dbReference>
<evidence type="ECO:0000256" key="4">
    <source>
        <dbReference type="ARBA" id="ARBA00013255"/>
    </source>
</evidence>
<dbReference type="HAMAP" id="MF_00138">
    <property type="entry name" value="GARS"/>
    <property type="match status" value="1"/>
</dbReference>
<organism evidence="17 18">
    <name type="scientific">Gemmatimonas aurantiaca</name>
    <dbReference type="NCBI Taxonomy" id="173480"/>
    <lineage>
        <taxon>Bacteria</taxon>
        <taxon>Pseudomonadati</taxon>
        <taxon>Gemmatimonadota</taxon>
        <taxon>Gemmatimonadia</taxon>
        <taxon>Gemmatimonadales</taxon>
        <taxon>Gemmatimonadaceae</taxon>
        <taxon>Gemmatimonas</taxon>
    </lineage>
</organism>
<dbReference type="EC" id="6.3.4.13" evidence="4 14"/>
<dbReference type="InterPro" id="IPR020562">
    <property type="entry name" value="PRibGlycinamide_synth_N"/>
</dbReference>
<comment type="pathway">
    <text evidence="3 14">Purine metabolism; IMP biosynthesis via de novo pathway; N(1)-(5-phospho-D-ribosyl)glycinamide from 5-phospho-alpha-D-ribose 1-diphosphate: step 2/2.</text>
</comment>
<proteinExistence type="inferred from homology"/>
<dbReference type="SMART" id="SM01210">
    <property type="entry name" value="GARS_C"/>
    <property type="match status" value="1"/>
</dbReference>
<keyword evidence="7 15" id="KW-0547">Nucleotide-binding</keyword>
<evidence type="ECO:0000256" key="11">
    <source>
        <dbReference type="ARBA" id="ARBA00038345"/>
    </source>
</evidence>
<dbReference type="FunFam" id="3.30.470.20:FF:000018">
    <property type="entry name" value="Trifunctional purine biosynthetic protein adenosine-3"/>
    <property type="match status" value="1"/>
</dbReference>
<dbReference type="Gene3D" id="3.90.600.10">
    <property type="entry name" value="Phosphoribosylglycinamide synthetase, C-terminal domain"/>
    <property type="match status" value="1"/>
</dbReference>
<comment type="cofactor">
    <cofactor evidence="2">
        <name>Mg(2+)</name>
        <dbReference type="ChEBI" id="CHEBI:18420"/>
    </cofactor>
</comment>
<dbReference type="InterPro" id="IPR037123">
    <property type="entry name" value="PRibGlycinamide_synth_C_sf"/>
</dbReference>
<evidence type="ECO:0000313" key="17">
    <source>
        <dbReference type="EMBL" id="HCT58515.1"/>
    </source>
</evidence>
<accession>A0A3D4VBN3</accession>
<dbReference type="InterPro" id="IPR011054">
    <property type="entry name" value="Rudment_hybrid_motif"/>
</dbReference>
<dbReference type="Gene3D" id="3.40.50.20">
    <property type="match status" value="1"/>
</dbReference>
<evidence type="ECO:0000256" key="10">
    <source>
        <dbReference type="ARBA" id="ARBA00023211"/>
    </source>
</evidence>
<dbReference type="AlphaFoldDB" id="A0A3D4VBN3"/>
<name>A0A3D4VBN3_9BACT</name>
<evidence type="ECO:0000256" key="12">
    <source>
        <dbReference type="ARBA" id="ARBA00042242"/>
    </source>
</evidence>
<dbReference type="NCBIfam" id="TIGR00877">
    <property type="entry name" value="purD"/>
    <property type="match status" value="1"/>
</dbReference>
<evidence type="ECO:0000259" key="16">
    <source>
        <dbReference type="PROSITE" id="PS50975"/>
    </source>
</evidence>
<evidence type="ECO:0000256" key="8">
    <source>
        <dbReference type="ARBA" id="ARBA00022755"/>
    </source>
</evidence>
<gene>
    <name evidence="14" type="primary">purD</name>
    <name evidence="17" type="ORF">DGD08_15020</name>
</gene>
<sequence length="426" mass="44643">MKILLLGSGGREHALADTLLRENTSIELIAAPGNPGIAELGRMIDIDVNDPRIVAAAAEREQVDLVVVGPEAPLAAGVVDYLQERRIPAFGPTAGAATVETSKADTKALMMAAGIPTAHAETHRDAASAKDAVRARFGAPVVIKASGLAAGKGVIVCQSEKEAFDAIDRILDDRAFGDAGSECLVESFMTGEELSLFAVTDGYDVLPMIGAQDHKRLLDGDEGPNTGGMGAYTPVSFSTPALVDDVTERVLLPTLHALRKRGTPFTGLLYAGLMLTPDGPKVVEFNCRFGDPETQAILPMLTSSLLDPMLAVARGARIGSMSAFTWRPGASVTTVVASRGYPDAPRKGAEISLPDFGSDVRVFHAGTSRDASGVLRTSGGRVFGVTALADTFAAAQRASRDAAARIEFDGAIFRSDIGWREAARIA</sequence>
<dbReference type="InterPro" id="IPR000115">
    <property type="entry name" value="PRibGlycinamide_synth"/>
</dbReference>
<dbReference type="EMBL" id="DPIY01000010">
    <property type="protein sequence ID" value="HCT58515.1"/>
    <property type="molecule type" value="Genomic_DNA"/>
</dbReference>
<dbReference type="PANTHER" id="PTHR43472:SF1">
    <property type="entry name" value="PHOSPHORIBOSYLAMINE--GLYCINE LIGASE, CHLOROPLASTIC"/>
    <property type="match status" value="1"/>
</dbReference>
<dbReference type="Proteomes" id="UP000264071">
    <property type="component" value="Unassembled WGS sequence"/>
</dbReference>
<dbReference type="SUPFAM" id="SSF52440">
    <property type="entry name" value="PreATP-grasp domain"/>
    <property type="match status" value="1"/>
</dbReference>
<evidence type="ECO:0000256" key="15">
    <source>
        <dbReference type="PROSITE-ProRule" id="PRU00409"/>
    </source>
</evidence>
<dbReference type="Pfam" id="PF01071">
    <property type="entry name" value="GARS_A"/>
    <property type="match status" value="1"/>
</dbReference>
<dbReference type="SUPFAM" id="SSF56059">
    <property type="entry name" value="Glutathione synthetase ATP-binding domain-like"/>
    <property type="match status" value="1"/>
</dbReference>
<evidence type="ECO:0000256" key="1">
    <source>
        <dbReference type="ARBA" id="ARBA00001936"/>
    </source>
</evidence>
<evidence type="ECO:0000313" key="18">
    <source>
        <dbReference type="Proteomes" id="UP000264071"/>
    </source>
</evidence>
<comment type="similarity">
    <text evidence="11 14">Belongs to the GARS family.</text>
</comment>
<dbReference type="UniPathway" id="UPA00074">
    <property type="reaction ID" value="UER00125"/>
</dbReference>
<dbReference type="GO" id="GO:0009113">
    <property type="term" value="P:purine nucleobase biosynthetic process"/>
    <property type="evidence" value="ECO:0007669"/>
    <property type="project" value="InterPro"/>
</dbReference>
<evidence type="ECO:0000256" key="3">
    <source>
        <dbReference type="ARBA" id="ARBA00005174"/>
    </source>
</evidence>
<dbReference type="InterPro" id="IPR020560">
    <property type="entry name" value="PRibGlycinamide_synth_C-dom"/>
</dbReference>
<comment type="cofactor">
    <cofactor evidence="1">
        <name>Mn(2+)</name>
        <dbReference type="ChEBI" id="CHEBI:29035"/>
    </cofactor>
</comment>
<dbReference type="GO" id="GO:0046872">
    <property type="term" value="F:metal ion binding"/>
    <property type="evidence" value="ECO:0007669"/>
    <property type="project" value="UniProtKB-KW"/>
</dbReference>
<dbReference type="PANTHER" id="PTHR43472">
    <property type="entry name" value="PHOSPHORIBOSYLAMINE--GLYCINE LIGASE"/>
    <property type="match status" value="1"/>
</dbReference>
<keyword evidence="9 15" id="KW-0067">ATP-binding</keyword>
<dbReference type="GO" id="GO:0005524">
    <property type="term" value="F:ATP binding"/>
    <property type="evidence" value="ECO:0007669"/>
    <property type="project" value="UniProtKB-UniRule"/>
</dbReference>
<dbReference type="PROSITE" id="PS50975">
    <property type="entry name" value="ATP_GRASP"/>
    <property type="match status" value="1"/>
</dbReference>
<dbReference type="GO" id="GO:0006189">
    <property type="term" value="P:'de novo' IMP biosynthetic process"/>
    <property type="evidence" value="ECO:0007669"/>
    <property type="project" value="UniProtKB-UniRule"/>
</dbReference>
<evidence type="ECO:0000256" key="7">
    <source>
        <dbReference type="ARBA" id="ARBA00022741"/>
    </source>
</evidence>
<evidence type="ECO:0000256" key="14">
    <source>
        <dbReference type="HAMAP-Rule" id="MF_00138"/>
    </source>
</evidence>
<evidence type="ECO:0000256" key="2">
    <source>
        <dbReference type="ARBA" id="ARBA00001946"/>
    </source>
</evidence>
<evidence type="ECO:0000256" key="5">
    <source>
        <dbReference type="ARBA" id="ARBA00022598"/>
    </source>
</evidence>
<reference evidence="17 18" key="1">
    <citation type="journal article" date="2018" name="Nat. Biotechnol.">
        <title>A standardized bacterial taxonomy based on genome phylogeny substantially revises the tree of life.</title>
        <authorList>
            <person name="Parks D.H."/>
            <person name="Chuvochina M."/>
            <person name="Waite D.W."/>
            <person name="Rinke C."/>
            <person name="Skarshewski A."/>
            <person name="Chaumeil P.A."/>
            <person name="Hugenholtz P."/>
        </authorList>
    </citation>
    <scope>NUCLEOTIDE SEQUENCE [LARGE SCALE GENOMIC DNA]</scope>
    <source>
        <strain evidence="17">UBA8844</strain>
    </source>
</reference>
<keyword evidence="6" id="KW-0479">Metal-binding</keyword>
<evidence type="ECO:0000256" key="13">
    <source>
        <dbReference type="ARBA" id="ARBA00042864"/>
    </source>
</evidence>
<dbReference type="InterPro" id="IPR020559">
    <property type="entry name" value="PRibGlycinamide_synth_CS"/>
</dbReference>
<protein>
    <recommendedName>
        <fullName evidence="4 14">Phosphoribosylamine--glycine ligase</fullName>
        <ecNumber evidence="4 14">6.3.4.13</ecNumber>
    </recommendedName>
    <alternativeName>
        <fullName evidence="14">GARS</fullName>
    </alternativeName>
    <alternativeName>
        <fullName evidence="12 14">Glycinamide ribonucleotide synthetase</fullName>
    </alternativeName>
    <alternativeName>
        <fullName evidence="13 14">Phosphoribosylglycinamide synthetase</fullName>
    </alternativeName>
</protein>
<dbReference type="InterPro" id="IPR020561">
    <property type="entry name" value="PRibGlycinamid_synth_ATP-grasp"/>
</dbReference>
<dbReference type="InterPro" id="IPR013815">
    <property type="entry name" value="ATP_grasp_subdomain_1"/>
</dbReference>